<dbReference type="EC" id="2.7.11.1" evidence="1"/>
<dbReference type="SMART" id="SM00220">
    <property type="entry name" value="S_TKc"/>
    <property type="match status" value="1"/>
</dbReference>
<dbReference type="RefSeq" id="WP_167116328.1">
    <property type="nucleotide sequence ID" value="NZ_JAANOU010000001.1"/>
</dbReference>
<sequence length="275" mass="29311">MSEAALDDDGEPVWDMAEGAECPGRTRAVRRLGVGWRCETWLVWSVPLWCPMVLKLPRPHMREHPRAVRALRREVAALSGPPHPGLPRLITDGTAEPLPHLLFEYLDGPDLDDVLDEVGPLAGAEAALLGVQLLSAVAAVHREGLAHLDVKPGNVVLRDGKPVLIDFGSARALGSPQPPGHPIGTRGYTSPEQEACLTVSPGMDVYGVGATLHAVVTGHRPGTGGQPCPPMLAGLLATDPARRLDVSDAIAALLEWIPAEFRPWPEWADAYLGGA</sequence>
<keyword evidence="3" id="KW-0808">Transferase</keyword>
<dbReference type="PROSITE" id="PS00108">
    <property type="entry name" value="PROTEIN_KINASE_ST"/>
    <property type="match status" value="1"/>
</dbReference>
<keyword evidence="2 8" id="KW-0723">Serine/threonine-protein kinase</keyword>
<evidence type="ECO:0000256" key="4">
    <source>
        <dbReference type="ARBA" id="ARBA00022741"/>
    </source>
</evidence>
<keyword evidence="6" id="KW-0067">ATP-binding</keyword>
<dbReference type="PANTHER" id="PTHR43289">
    <property type="entry name" value="MITOGEN-ACTIVATED PROTEIN KINASE KINASE KINASE 20-RELATED"/>
    <property type="match status" value="1"/>
</dbReference>
<evidence type="ECO:0000256" key="6">
    <source>
        <dbReference type="ARBA" id="ARBA00022840"/>
    </source>
</evidence>
<dbReference type="InterPro" id="IPR008271">
    <property type="entry name" value="Ser/Thr_kinase_AS"/>
</dbReference>
<protein>
    <recommendedName>
        <fullName evidence="1">non-specific serine/threonine protein kinase</fullName>
        <ecNumber evidence="1">2.7.11.1</ecNumber>
    </recommendedName>
</protein>
<evidence type="ECO:0000256" key="5">
    <source>
        <dbReference type="ARBA" id="ARBA00022777"/>
    </source>
</evidence>
<reference evidence="8 9" key="1">
    <citation type="submission" date="2020-03" db="EMBL/GenBank/DDBJ databases">
        <title>Sequencing the genomes of 1000 actinobacteria strains.</title>
        <authorList>
            <person name="Klenk H.-P."/>
        </authorList>
    </citation>
    <scope>NUCLEOTIDE SEQUENCE [LARGE SCALE GENOMIC DNA]</scope>
    <source>
        <strain evidence="8 9">DSM 45668</strain>
    </source>
</reference>
<evidence type="ECO:0000256" key="1">
    <source>
        <dbReference type="ARBA" id="ARBA00012513"/>
    </source>
</evidence>
<dbReference type="Proteomes" id="UP000754495">
    <property type="component" value="Unassembled WGS sequence"/>
</dbReference>
<dbReference type="EMBL" id="JAANOU010000001">
    <property type="protein sequence ID" value="NIH81100.1"/>
    <property type="molecule type" value="Genomic_DNA"/>
</dbReference>
<dbReference type="PROSITE" id="PS50011">
    <property type="entry name" value="PROTEIN_KINASE_DOM"/>
    <property type="match status" value="1"/>
</dbReference>
<dbReference type="Pfam" id="PF00069">
    <property type="entry name" value="Pkinase"/>
    <property type="match status" value="1"/>
</dbReference>
<keyword evidence="4" id="KW-0547">Nucleotide-binding</keyword>
<evidence type="ECO:0000256" key="2">
    <source>
        <dbReference type="ARBA" id="ARBA00022527"/>
    </source>
</evidence>
<gene>
    <name evidence="8" type="ORF">FHX46_003630</name>
</gene>
<evidence type="ECO:0000256" key="3">
    <source>
        <dbReference type="ARBA" id="ARBA00022679"/>
    </source>
</evidence>
<name>A0ABX0SZR8_9PSEU</name>
<comment type="caution">
    <text evidence="8">The sequence shown here is derived from an EMBL/GenBank/DDBJ whole genome shotgun (WGS) entry which is preliminary data.</text>
</comment>
<proteinExistence type="predicted"/>
<feature type="domain" description="Protein kinase" evidence="7">
    <location>
        <begin position="26"/>
        <end position="275"/>
    </location>
</feature>
<dbReference type="CDD" id="cd14014">
    <property type="entry name" value="STKc_PknB_like"/>
    <property type="match status" value="1"/>
</dbReference>
<accession>A0ABX0SZR8</accession>
<dbReference type="GO" id="GO:0004674">
    <property type="term" value="F:protein serine/threonine kinase activity"/>
    <property type="evidence" value="ECO:0007669"/>
    <property type="project" value="UniProtKB-KW"/>
</dbReference>
<evidence type="ECO:0000313" key="9">
    <source>
        <dbReference type="Proteomes" id="UP000754495"/>
    </source>
</evidence>
<dbReference type="SUPFAM" id="SSF56112">
    <property type="entry name" value="Protein kinase-like (PK-like)"/>
    <property type="match status" value="1"/>
</dbReference>
<dbReference type="PANTHER" id="PTHR43289:SF6">
    <property type="entry name" value="SERINE_THREONINE-PROTEIN KINASE NEKL-3"/>
    <property type="match status" value="1"/>
</dbReference>
<keyword evidence="9" id="KW-1185">Reference proteome</keyword>
<keyword evidence="5 8" id="KW-0418">Kinase</keyword>
<organism evidence="8 9">
    <name type="scientific">Amycolatopsis viridis</name>
    <dbReference type="NCBI Taxonomy" id="185678"/>
    <lineage>
        <taxon>Bacteria</taxon>
        <taxon>Bacillati</taxon>
        <taxon>Actinomycetota</taxon>
        <taxon>Actinomycetes</taxon>
        <taxon>Pseudonocardiales</taxon>
        <taxon>Pseudonocardiaceae</taxon>
        <taxon>Amycolatopsis</taxon>
    </lineage>
</organism>
<dbReference type="InterPro" id="IPR000719">
    <property type="entry name" value="Prot_kinase_dom"/>
</dbReference>
<dbReference type="Gene3D" id="1.10.510.10">
    <property type="entry name" value="Transferase(Phosphotransferase) domain 1"/>
    <property type="match status" value="1"/>
</dbReference>
<dbReference type="InterPro" id="IPR011009">
    <property type="entry name" value="Kinase-like_dom_sf"/>
</dbReference>
<evidence type="ECO:0000259" key="7">
    <source>
        <dbReference type="PROSITE" id="PS50011"/>
    </source>
</evidence>
<evidence type="ECO:0000313" key="8">
    <source>
        <dbReference type="EMBL" id="NIH81100.1"/>
    </source>
</evidence>